<feature type="compositionally biased region" description="Pro residues" evidence="4">
    <location>
        <begin position="347"/>
        <end position="361"/>
    </location>
</feature>
<dbReference type="GO" id="GO:0019783">
    <property type="term" value="F:ubiquitin-like protein peptidase activity"/>
    <property type="evidence" value="ECO:0007669"/>
    <property type="project" value="UniProtKB-ARBA"/>
</dbReference>
<dbReference type="PANTHER" id="PTHR33096">
    <property type="entry name" value="CXC2 DOMAIN-CONTAINING PROTEIN"/>
    <property type="match status" value="1"/>
</dbReference>
<keyword evidence="3" id="KW-0378">Hydrolase</keyword>
<evidence type="ECO:0000259" key="5">
    <source>
        <dbReference type="PROSITE" id="PS50600"/>
    </source>
</evidence>
<feature type="compositionally biased region" description="Acidic residues" evidence="4">
    <location>
        <begin position="1036"/>
        <end position="1045"/>
    </location>
</feature>
<reference evidence="7" key="1">
    <citation type="submission" date="2014-04" db="EMBL/GenBank/DDBJ databases">
        <title>Evolutionary Origins and Diversification of the Mycorrhizal Mutualists.</title>
        <authorList>
            <consortium name="DOE Joint Genome Institute"/>
            <consortium name="Mycorrhizal Genomics Consortium"/>
            <person name="Kohler A."/>
            <person name="Kuo A."/>
            <person name="Nagy L.G."/>
            <person name="Floudas D."/>
            <person name="Copeland A."/>
            <person name="Barry K.W."/>
            <person name="Cichocki N."/>
            <person name="Veneault-Fourrey C."/>
            <person name="LaButti K."/>
            <person name="Lindquist E.A."/>
            <person name="Lipzen A."/>
            <person name="Lundell T."/>
            <person name="Morin E."/>
            <person name="Murat C."/>
            <person name="Riley R."/>
            <person name="Ohm R."/>
            <person name="Sun H."/>
            <person name="Tunlid A."/>
            <person name="Henrissat B."/>
            <person name="Grigoriev I.V."/>
            <person name="Hibbett D.S."/>
            <person name="Martin F."/>
        </authorList>
    </citation>
    <scope>NUCLEOTIDE SEQUENCE [LARGE SCALE GENOMIC DNA]</scope>
    <source>
        <strain evidence="7">FD-334 SS-4</strain>
    </source>
</reference>
<feature type="region of interest" description="Disordered" evidence="4">
    <location>
        <begin position="55"/>
        <end position="119"/>
    </location>
</feature>
<comment type="similarity">
    <text evidence="1">Belongs to the peptidase C48 family.</text>
</comment>
<dbReference type="InterPro" id="IPR040521">
    <property type="entry name" value="KDZ"/>
</dbReference>
<name>A0A0D2M329_HYPSF</name>
<dbReference type="Gene3D" id="3.40.395.10">
    <property type="entry name" value="Adenoviral Proteinase, Chain A"/>
    <property type="match status" value="1"/>
</dbReference>
<dbReference type="GO" id="GO:0008234">
    <property type="term" value="F:cysteine-type peptidase activity"/>
    <property type="evidence" value="ECO:0007669"/>
    <property type="project" value="InterPro"/>
</dbReference>
<dbReference type="SUPFAM" id="SSF54001">
    <property type="entry name" value="Cysteine proteinases"/>
    <property type="match status" value="1"/>
</dbReference>
<dbReference type="PANTHER" id="PTHR33096:SF1">
    <property type="entry name" value="CXC1-LIKE CYSTEINE CLUSTER ASSOCIATED WITH KDZ TRANSPOSASES DOMAIN-CONTAINING PROTEIN"/>
    <property type="match status" value="1"/>
</dbReference>
<feature type="compositionally biased region" description="Acidic residues" evidence="4">
    <location>
        <begin position="81"/>
        <end position="94"/>
    </location>
</feature>
<dbReference type="OrthoDB" id="3253684at2759"/>
<feature type="compositionally biased region" description="Low complexity" evidence="4">
    <location>
        <begin position="62"/>
        <end position="78"/>
    </location>
</feature>
<feature type="region of interest" description="Disordered" evidence="4">
    <location>
        <begin position="313"/>
        <end position="366"/>
    </location>
</feature>
<accession>A0A0D2M329</accession>
<feature type="region of interest" description="Disordered" evidence="4">
    <location>
        <begin position="441"/>
        <end position="478"/>
    </location>
</feature>
<sequence length="1338" mass="151119">MNPATLSKYRARQPAANYGPGTHLVSPQKRASKRKLEQTATIFFDLDARRRRAKKELDELLSPSAPTTATPSSNGPTSYEMEVDPDSEWVDEDRDLDKSGPNASSAPVEHSTPVTKPTKSRRLIPDYRSVNLYCKWRVILPTLIEPLLAYTSDSIGKPARAVAGDLAAACKDKASCCETSETTVLCLYYDHFKTLKINHCACQNLAKTLVRNGLFPTAPDQIRMAISIELLDFYSALFERSCDAVNAMAAALNTFYNRRGLFLVNNKGERYKEPFRRGMGYAAQWLDGLRVLVEKHTDSLLEQADTYLQAQLSIPPTIPTPPFDPDLSKVPDVPPPPHITLATDSPNPLPPNPSVSPPSSPPAVTVSPEECMRELRQLCPACFGGAKHGRPLEDGGDFQIATDGNFHHRHLVSGGKGIEFHEPRHVIPKSFVDRVGDTILQARKSPPKSRNPKVPDSAVDECEKSHDAADGDKKKSVPHQGRYDDMGWMSLVCRHDIPLFFANIDMPGEQQKYAIALILWFFSRIPPNATVTVLYDIGCVLDRSVQMYEILPVHIRPRVQFVTTAMHAYGHQWSCQLMYNPRLCRGLGLTDGEGVERTWSRLRKLIILVRTSSQARRIWLTDRQLSAIAYDLRCELGEWLKRRRRIGVEEQSKKSREVIAKCGMSVSNLRAQWDLQKTAQSSIRAHAPSRLKKELDTVLSLQGDLDTVEKAINTAKATLATSATPEESKNILKGLLEMHTTFSNKVEALYVSLNIHDSYPDLKGATLEFVRTLLMAHDLKINVRKRAIGSFFEWDRLDQAVGGRNQALGTKLHQQTRKAIAKRTPALLSAIRKFNVYCAKLENMYDPAWNIPLPLPLPTTLADLRDRSDLMEDVWVSTSETIQQPWLDDPDIRAGIRAMIKLDRCIEEQRRLGQEADNMCMWFRRELGAVELAIRTPKCNPFYIQLGQYRDHLLHLKTRWSNPLASSIRYDSHVSEASSVASKLTGHVEPVFKWTYVANAFEGQDNHNQPDENLPHHELLARDEEEGAIIASEMFEQDESDDEEDPPQRNPPAQDISDEEDIVFIEVSQTKKAESEDGPVMEYCEGAMSFSWIEPNLEEDVNLIRFINQAKTLQIDNKRRDHSRSQAFDLGSAELQILSTKDGLLNDVCMNGLPKLLQALFIRDPQHQITAGRCTIFSTYDLNRIRYQASDSELWRSTHRHKFWEKDVWIIPIHRQTERHWVLAVLYLQHSEVHVFDSLAGKASWNEDIKSVSIFLSRLIQLANQYGHPMATVATGWVAKPVIVEAVQSNGYDCGLWVLLWITCILRGYGTSARTVNEGTMPSWRIALRNLICAISPT</sequence>
<evidence type="ECO:0000256" key="3">
    <source>
        <dbReference type="ARBA" id="ARBA00022801"/>
    </source>
</evidence>
<keyword evidence="2" id="KW-0645">Protease</keyword>
<evidence type="ECO:0000256" key="2">
    <source>
        <dbReference type="ARBA" id="ARBA00022670"/>
    </source>
</evidence>
<organism evidence="6 7">
    <name type="scientific">Hypholoma sublateritium (strain FD-334 SS-4)</name>
    <dbReference type="NCBI Taxonomy" id="945553"/>
    <lineage>
        <taxon>Eukaryota</taxon>
        <taxon>Fungi</taxon>
        <taxon>Dikarya</taxon>
        <taxon>Basidiomycota</taxon>
        <taxon>Agaricomycotina</taxon>
        <taxon>Agaricomycetes</taxon>
        <taxon>Agaricomycetidae</taxon>
        <taxon>Agaricales</taxon>
        <taxon>Agaricineae</taxon>
        <taxon>Strophariaceae</taxon>
        <taxon>Hypholoma</taxon>
    </lineage>
</organism>
<dbReference type="STRING" id="945553.A0A0D2M329"/>
<evidence type="ECO:0000256" key="1">
    <source>
        <dbReference type="ARBA" id="ARBA00005234"/>
    </source>
</evidence>
<dbReference type="Proteomes" id="UP000054270">
    <property type="component" value="Unassembled WGS sequence"/>
</dbReference>
<dbReference type="OMA" id="FFANIDM"/>
<dbReference type="Pfam" id="PF02902">
    <property type="entry name" value="Peptidase_C48"/>
    <property type="match status" value="1"/>
</dbReference>
<dbReference type="GO" id="GO:0006508">
    <property type="term" value="P:proteolysis"/>
    <property type="evidence" value="ECO:0007669"/>
    <property type="project" value="UniProtKB-KW"/>
</dbReference>
<gene>
    <name evidence="6" type="ORF">HYPSUDRAFT_192054</name>
</gene>
<dbReference type="EMBL" id="KN817601">
    <property type="protein sequence ID" value="KJA17568.1"/>
    <property type="molecule type" value="Genomic_DNA"/>
</dbReference>
<feature type="compositionally biased region" description="Basic and acidic residues" evidence="4">
    <location>
        <begin position="461"/>
        <end position="478"/>
    </location>
</feature>
<feature type="region of interest" description="Disordered" evidence="4">
    <location>
        <begin position="1"/>
        <end position="36"/>
    </location>
</feature>
<protein>
    <recommendedName>
        <fullName evidence="5">Ubiquitin-like protease family profile domain-containing protein</fullName>
    </recommendedName>
</protein>
<dbReference type="Pfam" id="PF18758">
    <property type="entry name" value="KDZ"/>
    <property type="match status" value="1"/>
</dbReference>
<proteinExistence type="inferred from homology"/>
<feature type="region of interest" description="Disordered" evidence="4">
    <location>
        <begin position="1036"/>
        <end position="1061"/>
    </location>
</feature>
<evidence type="ECO:0000313" key="6">
    <source>
        <dbReference type="EMBL" id="KJA17568.1"/>
    </source>
</evidence>
<feature type="domain" description="Ubiquitin-like protease family profile" evidence="5">
    <location>
        <begin position="1128"/>
        <end position="1305"/>
    </location>
</feature>
<dbReference type="PROSITE" id="PS50600">
    <property type="entry name" value="ULP_PROTEASE"/>
    <property type="match status" value="1"/>
</dbReference>
<evidence type="ECO:0000313" key="7">
    <source>
        <dbReference type="Proteomes" id="UP000054270"/>
    </source>
</evidence>
<evidence type="ECO:0000256" key="4">
    <source>
        <dbReference type="SAM" id="MobiDB-lite"/>
    </source>
</evidence>
<keyword evidence="7" id="KW-1185">Reference proteome</keyword>
<dbReference type="InterPro" id="IPR038765">
    <property type="entry name" value="Papain-like_cys_pep_sf"/>
</dbReference>
<dbReference type="InterPro" id="IPR003653">
    <property type="entry name" value="Peptidase_C48_C"/>
</dbReference>